<dbReference type="NCBIfam" id="TIGR00685">
    <property type="entry name" value="T6PP"/>
    <property type="match status" value="1"/>
</dbReference>
<keyword evidence="4" id="KW-0808">Transferase</keyword>
<keyword evidence="3" id="KW-0328">Glycosyltransferase</keyword>
<dbReference type="Pfam" id="PF02358">
    <property type="entry name" value="Trehalose_PPase"/>
    <property type="match status" value="2"/>
</dbReference>
<dbReference type="InterPro" id="IPR012766">
    <property type="entry name" value="Trehalose_OtsA"/>
</dbReference>
<evidence type="ECO:0000256" key="2">
    <source>
        <dbReference type="ARBA" id="ARBA00012538"/>
    </source>
</evidence>
<dbReference type="Proteomes" id="UP001648503">
    <property type="component" value="Unassembled WGS sequence"/>
</dbReference>
<feature type="region of interest" description="Disordered" evidence="6">
    <location>
        <begin position="1"/>
        <end position="47"/>
    </location>
</feature>
<evidence type="ECO:0000313" key="8">
    <source>
        <dbReference type="Proteomes" id="UP001648503"/>
    </source>
</evidence>
<dbReference type="NCBIfam" id="NF011071">
    <property type="entry name" value="PRK14501.1"/>
    <property type="match status" value="1"/>
</dbReference>
<comment type="similarity">
    <text evidence="1">In the N-terminal section; belongs to the glycosyltransferase 20 family.</text>
</comment>
<evidence type="ECO:0000313" key="7">
    <source>
        <dbReference type="EMBL" id="KAH6590054.1"/>
    </source>
</evidence>
<name>A0ABQ8F0T5_9FUNG</name>
<dbReference type="InterPro" id="IPR003337">
    <property type="entry name" value="Trehalose_PPase"/>
</dbReference>
<dbReference type="Pfam" id="PF00982">
    <property type="entry name" value="Glyco_transf_20"/>
    <property type="match status" value="1"/>
</dbReference>
<evidence type="ECO:0000256" key="4">
    <source>
        <dbReference type="ARBA" id="ARBA00022679"/>
    </source>
</evidence>
<dbReference type="InterPro" id="IPR001830">
    <property type="entry name" value="Glyco_trans_20"/>
</dbReference>
<evidence type="ECO:0000256" key="3">
    <source>
        <dbReference type="ARBA" id="ARBA00022676"/>
    </source>
</evidence>
<feature type="compositionally biased region" description="Low complexity" evidence="6">
    <location>
        <begin position="703"/>
        <end position="718"/>
    </location>
</feature>
<dbReference type="NCBIfam" id="TIGR02400">
    <property type="entry name" value="trehalose_OtsA"/>
    <property type="match status" value="1"/>
</dbReference>
<dbReference type="PANTHER" id="PTHR10788">
    <property type="entry name" value="TREHALOSE-6-PHOSPHATE SYNTHASE"/>
    <property type="match status" value="1"/>
</dbReference>
<evidence type="ECO:0000256" key="6">
    <source>
        <dbReference type="SAM" id="MobiDB-lite"/>
    </source>
</evidence>
<dbReference type="EMBL" id="JAFCIX010000438">
    <property type="protein sequence ID" value="KAH6590054.1"/>
    <property type="molecule type" value="Genomic_DNA"/>
</dbReference>
<dbReference type="CDD" id="cd03788">
    <property type="entry name" value="GT20_TPS"/>
    <property type="match status" value="1"/>
</dbReference>
<protein>
    <recommendedName>
        <fullName evidence="2">alpha,alpha-trehalose-phosphate synthase (UDP-forming)</fullName>
        <ecNumber evidence="2">2.4.1.15</ecNumber>
    </recommendedName>
</protein>
<feature type="compositionally biased region" description="Polar residues" evidence="6">
    <location>
        <begin position="36"/>
        <end position="47"/>
    </location>
</feature>
<organism evidence="7 8">
    <name type="scientific">Batrachochytrium salamandrivorans</name>
    <dbReference type="NCBI Taxonomy" id="1357716"/>
    <lineage>
        <taxon>Eukaryota</taxon>
        <taxon>Fungi</taxon>
        <taxon>Fungi incertae sedis</taxon>
        <taxon>Chytridiomycota</taxon>
        <taxon>Chytridiomycota incertae sedis</taxon>
        <taxon>Chytridiomycetes</taxon>
        <taxon>Rhizophydiales</taxon>
        <taxon>Rhizophydiales incertae sedis</taxon>
        <taxon>Batrachochytrium</taxon>
    </lineage>
</organism>
<reference evidence="7 8" key="1">
    <citation type="submission" date="2021-02" db="EMBL/GenBank/DDBJ databases">
        <title>Variation within the Batrachochytrium salamandrivorans European outbreak.</title>
        <authorList>
            <person name="Kelly M."/>
            <person name="Pasmans F."/>
            <person name="Shea T.P."/>
            <person name="Munoz J.F."/>
            <person name="Carranza S."/>
            <person name="Cuomo C.A."/>
            <person name="Martel A."/>
        </authorList>
    </citation>
    <scope>NUCLEOTIDE SEQUENCE [LARGE SCALE GENOMIC DNA]</scope>
    <source>
        <strain evidence="7 8">AMFP18/2</strain>
    </source>
</reference>
<comment type="caution">
    <text evidence="7">The sequence shown here is derived from an EMBL/GenBank/DDBJ whole genome shotgun (WGS) entry which is preliminary data.</text>
</comment>
<dbReference type="EC" id="2.4.1.15" evidence="2"/>
<dbReference type="InterPro" id="IPR036412">
    <property type="entry name" value="HAD-like_sf"/>
</dbReference>
<evidence type="ECO:0000256" key="1">
    <source>
        <dbReference type="ARBA" id="ARBA00005409"/>
    </source>
</evidence>
<dbReference type="SUPFAM" id="SSF53756">
    <property type="entry name" value="UDP-Glycosyltransferase/glycogen phosphorylase"/>
    <property type="match status" value="1"/>
</dbReference>
<dbReference type="Gene3D" id="3.40.50.2000">
    <property type="entry name" value="Glycogen Phosphorylase B"/>
    <property type="match status" value="2"/>
</dbReference>
<feature type="region of interest" description="Disordered" evidence="6">
    <location>
        <begin position="702"/>
        <end position="763"/>
    </location>
</feature>
<accession>A0ABQ8F0T5</accession>
<dbReference type="Gene3D" id="3.40.50.1000">
    <property type="entry name" value="HAD superfamily/HAD-like"/>
    <property type="match status" value="2"/>
</dbReference>
<evidence type="ECO:0000256" key="5">
    <source>
        <dbReference type="ARBA" id="ARBA00048039"/>
    </source>
</evidence>
<keyword evidence="8" id="KW-1185">Reference proteome</keyword>
<dbReference type="InterPro" id="IPR023214">
    <property type="entry name" value="HAD_sf"/>
</dbReference>
<sequence length="976" mass="107614">MAEKQPPLTAAQGGPGMMITNKNNNNNDDIAGAASTDATSNSTGSILSTALPSEPLTAATQDHLPVSLADSDAAFSAVVATTTTTAAAAAAPTAGSTARLIVVSNRLPVTLTRGENGSWSYAMSSGGLVSALSGLKKEMSFTWIGWPGLELPPSEQAIVRQELVEQYSCAPVFINDDIADKHYNGFSNSILWPLFHYHPGEINFNEEHWEAYQVVNRAFADALVDVVKDGDVVWVHDYHLMLLPAILRKRLEAKGINIQLGFFLHTPFPSSEIYRILPVRKQVLLGVLSCDLIGFHTYDYARHFLSSCTRILGLHTMPNGAEYEGRLVHVGTFPIGIDPSKFTMGLQNPSIKDRISQLRKKFQGVKVLVGVDRLDYIKGVPQKLHAFELFLSRHPEWTEKVVLVQVAVPSRENVEEYQHLQQVVNELIGRINGQYGTVEFTPIHFIHKSVNFEELVSLYAVADVCIISSTRDGMNLVSYEYIASQQNTHGVLLLSEFAGAAQSLNGSIIVNPWDTEEVAQGIFDAVTMPEHVRKANHQKLYRYVTKYTAAFWGVSFVKELKRVSDEYDPSRLPKLSTETVLGLCRRATKKKIFLLDYDGTLTELHNLPEFARPSVAVLSLLSRLAALPNVYVYIFSGRSREHVEKWFGKVGVGLSAEHGCFYRHPAALSSVYTVDSLKLSQRRSHEDMMSMDGSLDALDAEARQSISSSVSGRSEIQVQPNSGAQVGDARVTVPSGGHPSSASVDQLCDSSGGAHQLDHEGLSKGNMSAVSDVKETHRALWQDEDDDGQGGTVGVMSLQRRLSSNGWYAMVDQVDSSWRTTIRPLFQHYTERTPGSFIEEKEINLTWHYRNADPEFGAWQAAELQVNLEKLLSHLPVSIMTGNKTLELRPSMVDKATSARAILKDLDAANDCDFLLCIGDGKTDEALFSLLDGSESALTATVGKKQTDAKFYLEKVRDVDQLIIDIVEQGERDLKQ</sequence>
<proteinExistence type="inferred from homology"/>
<dbReference type="SUPFAM" id="SSF56784">
    <property type="entry name" value="HAD-like"/>
    <property type="match status" value="1"/>
</dbReference>
<comment type="catalytic activity">
    <reaction evidence="5">
        <text>D-glucose 6-phosphate + UDP-alpha-D-glucose = alpha,alpha-trehalose 6-phosphate + UDP + H(+)</text>
        <dbReference type="Rhea" id="RHEA:18889"/>
        <dbReference type="ChEBI" id="CHEBI:15378"/>
        <dbReference type="ChEBI" id="CHEBI:58223"/>
        <dbReference type="ChEBI" id="CHEBI:58429"/>
        <dbReference type="ChEBI" id="CHEBI:58885"/>
        <dbReference type="ChEBI" id="CHEBI:61548"/>
        <dbReference type="EC" id="2.4.1.15"/>
    </reaction>
</comment>
<dbReference type="PANTHER" id="PTHR10788:SF106">
    <property type="entry name" value="BCDNA.GH08860"/>
    <property type="match status" value="1"/>
</dbReference>
<gene>
    <name evidence="7" type="ORF">BASA50_009755</name>
</gene>